<evidence type="ECO:0000313" key="3">
    <source>
        <dbReference type="Proteomes" id="UP001409291"/>
    </source>
</evidence>
<evidence type="ECO:0008006" key="4">
    <source>
        <dbReference type="Google" id="ProtNLM"/>
    </source>
</evidence>
<dbReference type="Gene3D" id="2.20.110.10">
    <property type="entry name" value="Histone H3 K4-specific methyltransferase SET7/9 N-terminal domain"/>
    <property type="match status" value="1"/>
</dbReference>
<evidence type="ECO:0000256" key="1">
    <source>
        <dbReference type="SAM" id="SignalP"/>
    </source>
</evidence>
<dbReference type="EMBL" id="JBDJNQ010000015">
    <property type="protein sequence ID" value="MEN5380239.1"/>
    <property type="molecule type" value="Genomic_DNA"/>
</dbReference>
<gene>
    <name evidence="2" type="ORF">ABE541_23440</name>
</gene>
<dbReference type="Pfam" id="PF07661">
    <property type="entry name" value="MORN_2"/>
    <property type="match status" value="1"/>
</dbReference>
<dbReference type="InterPro" id="IPR011652">
    <property type="entry name" value="MORN_2"/>
</dbReference>
<dbReference type="Proteomes" id="UP001409291">
    <property type="component" value="Unassembled WGS sequence"/>
</dbReference>
<feature type="chain" id="PRO_5047378502" description="MORN repeat variant" evidence="1">
    <location>
        <begin position="21"/>
        <end position="367"/>
    </location>
</feature>
<feature type="signal peptide" evidence="1">
    <location>
        <begin position="1"/>
        <end position="20"/>
    </location>
</feature>
<keyword evidence="3" id="KW-1185">Reference proteome</keyword>
<organism evidence="2 3">
    <name type="scientific">Sphingobacterium kitahiroshimense</name>
    <dbReference type="NCBI Taxonomy" id="470446"/>
    <lineage>
        <taxon>Bacteria</taxon>
        <taxon>Pseudomonadati</taxon>
        <taxon>Bacteroidota</taxon>
        <taxon>Sphingobacteriia</taxon>
        <taxon>Sphingobacteriales</taxon>
        <taxon>Sphingobacteriaceae</taxon>
        <taxon>Sphingobacterium</taxon>
    </lineage>
</organism>
<dbReference type="SUPFAM" id="SSF82185">
    <property type="entry name" value="Histone H3 K4-specific methyltransferase SET7/9 N-terminal domain"/>
    <property type="match status" value="1"/>
</dbReference>
<accession>A0ABV0C080</accession>
<protein>
    <recommendedName>
        <fullName evidence="4">MORN repeat variant</fullName>
    </recommendedName>
</protein>
<comment type="caution">
    <text evidence="2">The sequence shown here is derived from an EMBL/GenBank/DDBJ whole genome shotgun (WGS) entry which is preliminary data.</text>
</comment>
<keyword evidence="1" id="KW-0732">Signal</keyword>
<dbReference type="RefSeq" id="WP_183918215.1">
    <property type="nucleotide sequence ID" value="NZ_JBDJNQ010000015.1"/>
</dbReference>
<evidence type="ECO:0000313" key="2">
    <source>
        <dbReference type="EMBL" id="MEN5380239.1"/>
    </source>
</evidence>
<proteinExistence type="predicted"/>
<sequence length="367" mass="42344">MKKFLFILSSLILLLNFAFGQDKAIYYEKLDSNMFRFYFDKNYYLADKSCEFKSIERVATLNPKTQKFDGAFKDFNNNGRLILEGSYINGSKEGIFKAYHPNGILKWEATFKNDIPMGDVIHRYPSDKVALKLLYTDSVILIQDFWLPDGTQKVKNGEGNYSFSIPFEGYNQYGFEYYLGKGKIKDGKQEGNWQILGHDKGGKQTLIALEKYQNGNLLVGNDYFLDNSYRHSKFGIIPYDVFARGELLTFKACNFDDFSNFNMFISKALTNSLIRINAENFTEDNFEYKIKLDKEGNPLKVDFIKMASFKNLNIILEQLISDISFYYPSLENGKPIEDILTVTGKMYKNSEGKIAVLPIIIHREKGQ</sequence>
<name>A0ABV0C080_9SPHI</name>
<reference evidence="2 3" key="1">
    <citation type="submission" date="2024-04" db="EMBL/GenBank/DDBJ databases">
        <title>WGS of bacteria from Torrens River.</title>
        <authorList>
            <person name="Wyrsch E.R."/>
            <person name="Drigo B."/>
        </authorList>
    </citation>
    <scope>NUCLEOTIDE SEQUENCE [LARGE SCALE GENOMIC DNA]</scope>
    <source>
        <strain evidence="2 3">TWI391</strain>
    </source>
</reference>